<proteinExistence type="predicted"/>
<dbReference type="AlphaFoldDB" id="A0AAD3Y747"/>
<sequence>MVSDKPLIEAVVSAPPFVVAADAPGNSDGVVDAGCEAGVLPRVSDPPDNLKTGLGSNLTAASLLSVSERSENSVDAVSVFEVGFPRVASCPALMQLCNQQTDQPPVPSAGCNPVQTSVVSDGNTVAPFPSVREVFGLPLLGAPAEDCNEEYVVDHLRAVMDAVGVLDFWPRAFIGAASEQRSIQTSGNANVALFVPTPINRSAYIAQQGIESQAAHIPWAGRIDSKTQVIRIRRTGQQQ</sequence>
<keyword evidence="2" id="KW-1185">Reference proteome</keyword>
<name>A0AAD3Y747_NEPGR</name>
<accession>A0AAD3Y747</accession>
<evidence type="ECO:0000313" key="2">
    <source>
        <dbReference type="Proteomes" id="UP001279734"/>
    </source>
</evidence>
<protein>
    <submittedName>
        <fullName evidence="1">Uncharacterized protein</fullName>
    </submittedName>
</protein>
<comment type="caution">
    <text evidence="1">The sequence shown here is derived from an EMBL/GenBank/DDBJ whole genome shotgun (WGS) entry which is preliminary data.</text>
</comment>
<dbReference type="Proteomes" id="UP001279734">
    <property type="component" value="Unassembled WGS sequence"/>
</dbReference>
<gene>
    <name evidence="1" type="ORF">Nepgr_031753</name>
</gene>
<reference evidence="1" key="1">
    <citation type="submission" date="2023-05" db="EMBL/GenBank/DDBJ databases">
        <title>Nepenthes gracilis genome sequencing.</title>
        <authorList>
            <person name="Fukushima K."/>
        </authorList>
    </citation>
    <scope>NUCLEOTIDE SEQUENCE</scope>
    <source>
        <strain evidence="1">SING2019-196</strain>
    </source>
</reference>
<evidence type="ECO:0000313" key="1">
    <source>
        <dbReference type="EMBL" id="GMH29910.1"/>
    </source>
</evidence>
<organism evidence="1 2">
    <name type="scientific">Nepenthes gracilis</name>
    <name type="common">Slender pitcher plant</name>
    <dbReference type="NCBI Taxonomy" id="150966"/>
    <lineage>
        <taxon>Eukaryota</taxon>
        <taxon>Viridiplantae</taxon>
        <taxon>Streptophyta</taxon>
        <taxon>Embryophyta</taxon>
        <taxon>Tracheophyta</taxon>
        <taxon>Spermatophyta</taxon>
        <taxon>Magnoliopsida</taxon>
        <taxon>eudicotyledons</taxon>
        <taxon>Gunneridae</taxon>
        <taxon>Pentapetalae</taxon>
        <taxon>Caryophyllales</taxon>
        <taxon>Nepenthaceae</taxon>
        <taxon>Nepenthes</taxon>
    </lineage>
</organism>
<dbReference type="EMBL" id="BSYO01000037">
    <property type="protein sequence ID" value="GMH29910.1"/>
    <property type="molecule type" value="Genomic_DNA"/>
</dbReference>